<dbReference type="RefSeq" id="YP_009147108.1">
    <property type="nucleotide sequence ID" value="NC_027335.2"/>
</dbReference>
<dbReference type="Pfam" id="PF23828">
    <property type="entry name" value="DUF7198"/>
    <property type="match status" value="1"/>
</dbReference>
<protein>
    <submittedName>
        <fullName evidence="1">Uncharacterized protein</fullName>
    </submittedName>
</protein>
<evidence type="ECO:0000313" key="1">
    <source>
        <dbReference type="EMBL" id="AII28467.1"/>
    </source>
</evidence>
<dbReference type="InterPro" id="IPR055622">
    <property type="entry name" value="DUF7198"/>
</dbReference>
<proteinExistence type="predicted"/>
<organism evidence="1 2">
    <name type="scientific">Enterococcus phage ECP3</name>
    <dbReference type="NCBI Taxonomy" id="1498168"/>
    <lineage>
        <taxon>Viruses</taxon>
        <taxon>Duplodnaviria</taxon>
        <taxon>Heunggongvirae</taxon>
        <taxon>Uroviricota</taxon>
        <taxon>Caudoviricetes</taxon>
        <taxon>Herelleviridae</taxon>
        <taxon>Brockvirinae</taxon>
        <taxon>Kochikohdavirus</taxon>
        <taxon>Kochikohdavirus ECP3</taxon>
    </lineage>
</organism>
<dbReference type="EMBL" id="KJ801817">
    <property type="protein sequence ID" value="AII28467.1"/>
    <property type="molecule type" value="Genomic_DNA"/>
</dbReference>
<accession>A0A096XT34</accession>
<name>A0A096XT34_9CAUD</name>
<evidence type="ECO:0000313" key="2">
    <source>
        <dbReference type="Proteomes" id="UP000030157"/>
    </source>
</evidence>
<reference evidence="1" key="1">
    <citation type="submission" date="2014-05" db="EMBL/GenBank/DDBJ databases">
        <title>Complete genome sequence of Enterococcus faecalis bacteriophage ECP3.</title>
        <authorList>
            <person name="Kang H.-Y."/>
            <person name="Kim S."/>
            <person name="Kim J."/>
        </authorList>
    </citation>
    <scope>NUCLEOTIDE SEQUENCE [LARGE SCALE GENOMIC DNA]</scope>
    <source>
        <strain evidence="1">ECP3</strain>
    </source>
</reference>
<keyword evidence="2" id="KW-1185">Reference proteome</keyword>
<dbReference type="GeneID" id="24628156"/>
<dbReference type="Proteomes" id="UP000030157">
    <property type="component" value="Segment"/>
</dbReference>
<sequence length="238" mass="27451">MLAKEGLTDKVTDITNDIMHILKGEINNMELIMNNKKLDELTNKVATDEDYDIFVEKMGKLVKDLYENYQFLQQNPPEGDYTSGYFLGFQVIRAEYPVEYENLFRLAVDKNLNELEINKRFVEAVKDGKVLPLGEAVIDELQTGCSSILQAQEVRVNIVFGTKEYMAKQEEERKERQAKLEEERERAMEVLKTKDDVLNTLRVTEALANELTDEVAEKYDLMELVNSMREGLKAHNGN</sequence>